<proteinExistence type="predicted"/>
<name>A0A8S5T832_9CAUD</name>
<evidence type="ECO:0000313" key="1">
    <source>
        <dbReference type="EMBL" id="DAF59398.1"/>
    </source>
</evidence>
<sequence length="34" mass="3955">MDAAYEQRINVTNNNPFENIKTEDLESLIDNKKS</sequence>
<reference evidence="1" key="1">
    <citation type="journal article" date="2021" name="Proc. Natl. Acad. Sci. U.S.A.">
        <title>A Catalog of Tens of Thousands of Viruses from Human Metagenomes Reveals Hidden Associations with Chronic Diseases.</title>
        <authorList>
            <person name="Tisza M.J."/>
            <person name="Buck C.B."/>
        </authorList>
    </citation>
    <scope>NUCLEOTIDE SEQUENCE</scope>
    <source>
        <strain evidence="1">CtQQg4</strain>
    </source>
</reference>
<protein>
    <submittedName>
        <fullName evidence="1">Uncharacterized protein</fullName>
    </submittedName>
</protein>
<accession>A0A8S5T832</accession>
<organism evidence="1">
    <name type="scientific">Myoviridae sp. ctQQg4</name>
    <dbReference type="NCBI Taxonomy" id="2827686"/>
    <lineage>
        <taxon>Viruses</taxon>
        <taxon>Duplodnaviria</taxon>
        <taxon>Heunggongvirae</taxon>
        <taxon>Uroviricota</taxon>
        <taxon>Caudoviricetes</taxon>
    </lineage>
</organism>
<dbReference type="EMBL" id="BK032769">
    <property type="protein sequence ID" value="DAF59398.1"/>
    <property type="molecule type" value="Genomic_DNA"/>
</dbReference>